<organism evidence="2 3">
    <name type="scientific">Brachybacterium equifaecis</name>
    <dbReference type="NCBI Taxonomy" id="2910770"/>
    <lineage>
        <taxon>Bacteria</taxon>
        <taxon>Bacillati</taxon>
        <taxon>Actinomycetota</taxon>
        <taxon>Actinomycetes</taxon>
        <taxon>Micrococcales</taxon>
        <taxon>Dermabacteraceae</taxon>
        <taxon>Brachybacterium</taxon>
    </lineage>
</organism>
<sequence>MPATQPFRVPADIAESSGWAGERARVTAELRDSFELYFCPPEQRIVLLDRAQARELPTAVRAQQPAPHRWPTADPARDLEQTVRRVERRRAPSRHREISAESWTRIGERLPGARGIAGTFPETSGPNCFGAVMAAAGVAGAEAEWMQIEPFERWLVGATEPVRGAAADQEIGTVLVWRTADGQAAHAAITLGEDRLLHKASQGWMSPTVVLSVHEGKMAARYAGLHLSRRRLV</sequence>
<feature type="region of interest" description="Disordered" evidence="1">
    <location>
        <begin position="59"/>
        <end position="78"/>
    </location>
</feature>
<dbReference type="EMBL" id="JAKNCJ010000008">
    <property type="protein sequence ID" value="MCL6424147.1"/>
    <property type="molecule type" value="Genomic_DNA"/>
</dbReference>
<accession>A0ABT0R2I8</accession>
<name>A0ABT0R2I8_9MICO</name>
<dbReference type="RefSeq" id="WP_249738226.1">
    <property type="nucleotide sequence ID" value="NZ_JAKNCJ010000008.1"/>
</dbReference>
<evidence type="ECO:0000256" key="1">
    <source>
        <dbReference type="SAM" id="MobiDB-lite"/>
    </source>
</evidence>
<evidence type="ECO:0000313" key="2">
    <source>
        <dbReference type="EMBL" id="MCL6424147.1"/>
    </source>
</evidence>
<proteinExistence type="predicted"/>
<evidence type="ECO:0008006" key="4">
    <source>
        <dbReference type="Google" id="ProtNLM"/>
    </source>
</evidence>
<evidence type="ECO:0000313" key="3">
    <source>
        <dbReference type="Proteomes" id="UP001203761"/>
    </source>
</evidence>
<comment type="caution">
    <text evidence="2">The sequence shown here is derived from an EMBL/GenBank/DDBJ whole genome shotgun (WGS) entry which is preliminary data.</text>
</comment>
<keyword evidence="3" id="KW-1185">Reference proteome</keyword>
<gene>
    <name evidence="2" type="ORF">Bequi_12290</name>
</gene>
<protein>
    <recommendedName>
        <fullName evidence="4">NlpC/P60 domain-containing protein</fullName>
    </recommendedName>
</protein>
<reference evidence="2" key="1">
    <citation type="submission" date="2022-02" db="EMBL/GenBank/DDBJ databases">
        <authorList>
            <person name="Lee M."/>
            <person name="Kim S.-J."/>
            <person name="Jung M.-Y."/>
        </authorList>
    </citation>
    <scope>NUCLEOTIDE SEQUENCE</scope>
    <source>
        <strain evidence="2">JHP9</strain>
    </source>
</reference>
<dbReference type="Proteomes" id="UP001203761">
    <property type="component" value="Unassembled WGS sequence"/>
</dbReference>